<accession>A0A6J8D5S3</accession>
<evidence type="ECO:0000313" key="2">
    <source>
        <dbReference type="Proteomes" id="UP000507470"/>
    </source>
</evidence>
<evidence type="ECO:0000313" key="1">
    <source>
        <dbReference type="EMBL" id="CAC5403415.1"/>
    </source>
</evidence>
<protein>
    <submittedName>
        <fullName evidence="1">Uncharacterized protein</fullName>
    </submittedName>
</protein>
<reference evidence="1 2" key="1">
    <citation type="submission" date="2020-06" db="EMBL/GenBank/DDBJ databases">
        <authorList>
            <person name="Li R."/>
            <person name="Bekaert M."/>
        </authorList>
    </citation>
    <scope>NUCLEOTIDE SEQUENCE [LARGE SCALE GENOMIC DNA]</scope>
    <source>
        <strain evidence="2">wild</strain>
    </source>
</reference>
<dbReference type="AlphaFoldDB" id="A0A6J8D5S3"/>
<keyword evidence="2" id="KW-1185">Reference proteome</keyword>
<dbReference type="OrthoDB" id="6153859at2759"/>
<sequence length="155" mass="17639">MSELEQVISKVSIALRKSSGKDKTGNIITARMLTDKNQLRRLLTTDQGYKFMTPPYWQAILRDLMASTSPPSDVTTLPRMDDRLNQLKFKTYQEMYLNGVVALDLSKEPPKVKTIVESNRQTFENNSDEVDEAQELLDKQGPLEDAWALIAPEHP</sequence>
<dbReference type="Proteomes" id="UP000507470">
    <property type="component" value="Unassembled WGS sequence"/>
</dbReference>
<gene>
    <name evidence="1" type="ORF">MCOR_37313</name>
</gene>
<organism evidence="1 2">
    <name type="scientific">Mytilus coruscus</name>
    <name type="common">Sea mussel</name>
    <dbReference type="NCBI Taxonomy" id="42192"/>
    <lineage>
        <taxon>Eukaryota</taxon>
        <taxon>Metazoa</taxon>
        <taxon>Spiralia</taxon>
        <taxon>Lophotrochozoa</taxon>
        <taxon>Mollusca</taxon>
        <taxon>Bivalvia</taxon>
        <taxon>Autobranchia</taxon>
        <taxon>Pteriomorphia</taxon>
        <taxon>Mytilida</taxon>
        <taxon>Mytiloidea</taxon>
        <taxon>Mytilidae</taxon>
        <taxon>Mytilinae</taxon>
        <taxon>Mytilus</taxon>
    </lineage>
</organism>
<proteinExistence type="predicted"/>
<name>A0A6J8D5S3_MYTCO</name>
<dbReference type="EMBL" id="CACVKT020006767">
    <property type="protein sequence ID" value="CAC5403415.1"/>
    <property type="molecule type" value="Genomic_DNA"/>
</dbReference>